<gene>
    <name evidence="1" type="ORF">D187_000519</name>
</gene>
<name>S9QUU7_CYSF2</name>
<proteinExistence type="predicted"/>
<evidence type="ECO:0000313" key="1">
    <source>
        <dbReference type="EMBL" id="EPX65094.1"/>
    </source>
</evidence>
<organism evidence="1 2">
    <name type="scientific">Cystobacter fuscus (strain ATCC 25194 / DSM 2262 / NBRC 100088 / M29)</name>
    <dbReference type="NCBI Taxonomy" id="1242864"/>
    <lineage>
        <taxon>Bacteria</taxon>
        <taxon>Pseudomonadati</taxon>
        <taxon>Myxococcota</taxon>
        <taxon>Myxococcia</taxon>
        <taxon>Myxococcales</taxon>
        <taxon>Cystobacterineae</taxon>
        <taxon>Archangiaceae</taxon>
        <taxon>Cystobacter</taxon>
    </lineage>
</organism>
<dbReference type="AlphaFoldDB" id="S9QUU7"/>
<comment type="caution">
    <text evidence="1">The sequence shown here is derived from an EMBL/GenBank/DDBJ whole genome shotgun (WGS) entry which is preliminary data.</text>
</comment>
<accession>S9QUU7</accession>
<keyword evidence="2" id="KW-1185">Reference proteome</keyword>
<evidence type="ECO:0000313" key="2">
    <source>
        <dbReference type="Proteomes" id="UP000011682"/>
    </source>
</evidence>
<dbReference type="EMBL" id="ANAH02000001">
    <property type="protein sequence ID" value="EPX65094.1"/>
    <property type="molecule type" value="Genomic_DNA"/>
</dbReference>
<sequence length="53" mass="5695">MGARGAAAYQGVAPRAFSLTREMRDKHAVWEGLVRGHGLAPHSLQALANWLPA</sequence>
<reference evidence="1" key="1">
    <citation type="submission" date="2013-05" db="EMBL/GenBank/DDBJ databases">
        <title>Genome assembly of Cystobacter fuscus DSM 2262.</title>
        <authorList>
            <person name="Sharma G."/>
            <person name="Khatri I."/>
            <person name="Kaur C."/>
            <person name="Mayilraj S."/>
            <person name="Subramanian S."/>
        </authorList>
    </citation>
    <scope>NUCLEOTIDE SEQUENCE [LARGE SCALE GENOMIC DNA]</scope>
    <source>
        <strain evidence="1">DSM 2262</strain>
    </source>
</reference>
<protein>
    <submittedName>
        <fullName evidence="1">Uncharacterized protein</fullName>
    </submittedName>
</protein>
<dbReference type="Proteomes" id="UP000011682">
    <property type="component" value="Unassembled WGS sequence"/>
</dbReference>